<sequence>MYACAHASTLYRASTAHSDRLLRISGERVPLMERRYKCVAGILGVRNIRVVGESEIEKIGKGGIGPPVTSITQRNTTQALFHFGFRRKIIQCLLPPWARRGSVRLLLTKNYYVPTPAFRAGAPVKLLGSPQLRIRHQRVDSTERKIIQWFLSSWARPEGLLLPKNHPVTTPALRAGALREDRPMASPALGEARGSVRL</sequence>
<proteinExistence type="predicted"/>
<reference evidence="1" key="1">
    <citation type="submission" date="2016-07" db="EMBL/GenBank/DDBJ databases">
        <authorList>
            <person name="Bretaudeau A."/>
        </authorList>
    </citation>
    <scope>NUCLEOTIDE SEQUENCE</scope>
    <source>
        <strain evidence="1">Rice</strain>
        <tissue evidence="1">Whole body</tissue>
    </source>
</reference>
<protein>
    <submittedName>
        <fullName evidence="1">SFRICE_019714</fullName>
    </submittedName>
</protein>
<evidence type="ECO:0000313" key="1">
    <source>
        <dbReference type="EMBL" id="SOQ53021.1"/>
    </source>
</evidence>
<dbReference type="EMBL" id="ODYU01008975">
    <property type="protein sequence ID" value="SOQ53021.1"/>
    <property type="molecule type" value="Genomic_DNA"/>
</dbReference>
<name>A0A2H1WIX6_SPOFR</name>
<accession>A0A2H1WIX6</accession>
<dbReference type="AlphaFoldDB" id="A0A2H1WIX6"/>
<gene>
    <name evidence="1" type="ORF">SFRICE_019714</name>
</gene>
<organism evidence="1">
    <name type="scientific">Spodoptera frugiperda</name>
    <name type="common">Fall armyworm</name>
    <dbReference type="NCBI Taxonomy" id="7108"/>
    <lineage>
        <taxon>Eukaryota</taxon>
        <taxon>Metazoa</taxon>
        <taxon>Ecdysozoa</taxon>
        <taxon>Arthropoda</taxon>
        <taxon>Hexapoda</taxon>
        <taxon>Insecta</taxon>
        <taxon>Pterygota</taxon>
        <taxon>Neoptera</taxon>
        <taxon>Endopterygota</taxon>
        <taxon>Lepidoptera</taxon>
        <taxon>Glossata</taxon>
        <taxon>Ditrysia</taxon>
        <taxon>Noctuoidea</taxon>
        <taxon>Noctuidae</taxon>
        <taxon>Amphipyrinae</taxon>
        <taxon>Spodoptera</taxon>
    </lineage>
</organism>